<dbReference type="Pfam" id="PF13476">
    <property type="entry name" value="AAA_23"/>
    <property type="match status" value="1"/>
</dbReference>
<dbReference type="InterPro" id="IPR003593">
    <property type="entry name" value="AAA+_ATPase"/>
</dbReference>
<dbReference type="GO" id="GO:0005886">
    <property type="term" value="C:plasma membrane"/>
    <property type="evidence" value="ECO:0007669"/>
    <property type="project" value="UniProtKB-SubCell"/>
</dbReference>
<dbReference type="PANTHER" id="PTHR42771:SF2">
    <property type="entry name" value="IRON(3+)-HYDROXAMATE IMPORT ATP-BINDING PROTEIN FHUC"/>
    <property type="match status" value="1"/>
</dbReference>
<protein>
    <submittedName>
        <fullName evidence="9">AAA family ATPase</fullName>
    </submittedName>
</protein>
<evidence type="ECO:0000313" key="10">
    <source>
        <dbReference type="Proteomes" id="UP000318010"/>
    </source>
</evidence>
<dbReference type="SMART" id="SM00382">
    <property type="entry name" value="AAA"/>
    <property type="match status" value="1"/>
</dbReference>
<comment type="subcellular location">
    <subcellularLocation>
        <location evidence="1">Cell membrane</location>
        <topology evidence="1">Peripheral membrane protein</topology>
    </subcellularLocation>
</comment>
<reference evidence="9 10" key="1">
    <citation type="submission" date="2019-07" db="EMBL/GenBank/DDBJ databases">
        <authorList>
            <person name="Kim J."/>
        </authorList>
    </citation>
    <scope>NUCLEOTIDE SEQUENCE [LARGE SCALE GENOMIC DNA]</scope>
    <source>
        <strain evidence="9 10">MJ1a</strain>
    </source>
</reference>
<gene>
    <name evidence="9" type="ORF">FPZ42_16965</name>
</gene>
<dbReference type="Proteomes" id="UP000318010">
    <property type="component" value="Unassembled WGS sequence"/>
</dbReference>
<dbReference type="InterPro" id="IPR038729">
    <property type="entry name" value="Rad50/SbcC_AAA"/>
</dbReference>
<sequence>MQTKPYLSKVEIRKDRIVSFTKFPFNIPAIKNFSEIKFHEDVTFLVGENGSGKSTFLEGLSEWLGISQEGGSRGTPSNMAPSLLSEFIYGLKNHKKPSDYFFLRAENFYNFVTYLDERYVEDRDLFYRTYGLDSLHDCSHGEAFLTILSQRLGRNGLYLFDEPEAALSPTRLLTALSLIDNLVKQGSQLIIATHSPILLAYPNAVIYQFDEEGVKEITYEQSQAYIITKSFVNNYKGMIELLLH</sequence>
<name>A0A563U159_9SPHI</name>
<dbReference type="GO" id="GO:0006302">
    <property type="term" value="P:double-strand break repair"/>
    <property type="evidence" value="ECO:0007669"/>
    <property type="project" value="InterPro"/>
</dbReference>
<evidence type="ECO:0000256" key="1">
    <source>
        <dbReference type="ARBA" id="ARBA00004202"/>
    </source>
</evidence>
<dbReference type="PANTHER" id="PTHR42771">
    <property type="entry name" value="IRON(3+)-HYDROXAMATE IMPORT ATP-BINDING PROTEIN FHUC"/>
    <property type="match status" value="1"/>
</dbReference>
<evidence type="ECO:0000313" key="9">
    <source>
        <dbReference type="EMBL" id="TWR24179.1"/>
    </source>
</evidence>
<dbReference type="RefSeq" id="WP_146273057.1">
    <property type="nucleotide sequence ID" value="NZ_VOEI01000007.1"/>
</dbReference>
<evidence type="ECO:0000256" key="6">
    <source>
        <dbReference type="ARBA" id="ARBA00023065"/>
    </source>
</evidence>
<dbReference type="Pfam" id="PF13304">
    <property type="entry name" value="AAA_21"/>
    <property type="match status" value="1"/>
</dbReference>
<dbReference type="Gene3D" id="3.40.50.300">
    <property type="entry name" value="P-loop containing nucleotide triphosphate hydrolases"/>
    <property type="match status" value="2"/>
</dbReference>
<keyword evidence="4" id="KW-0410">Iron transport</keyword>
<dbReference type="InterPro" id="IPR051535">
    <property type="entry name" value="Siderophore_ABC-ATPase"/>
</dbReference>
<dbReference type="SUPFAM" id="SSF52540">
    <property type="entry name" value="P-loop containing nucleoside triphosphate hydrolases"/>
    <property type="match status" value="1"/>
</dbReference>
<keyword evidence="5" id="KW-0408">Iron</keyword>
<proteinExistence type="predicted"/>
<evidence type="ECO:0000256" key="5">
    <source>
        <dbReference type="ARBA" id="ARBA00023004"/>
    </source>
</evidence>
<dbReference type="AlphaFoldDB" id="A0A563U159"/>
<organism evidence="9 10">
    <name type="scientific">Mucilaginibacter achroorhodeus</name>
    <dbReference type="NCBI Taxonomy" id="2599294"/>
    <lineage>
        <taxon>Bacteria</taxon>
        <taxon>Pseudomonadati</taxon>
        <taxon>Bacteroidota</taxon>
        <taxon>Sphingobacteriia</taxon>
        <taxon>Sphingobacteriales</taxon>
        <taxon>Sphingobacteriaceae</taxon>
        <taxon>Mucilaginibacter</taxon>
    </lineage>
</organism>
<dbReference type="GO" id="GO:0006826">
    <property type="term" value="P:iron ion transport"/>
    <property type="evidence" value="ECO:0007669"/>
    <property type="project" value="UniProtKB-KW"/>
</dbReference>
<feature type="domain" description="AAA+ ATPase" evidence="8">
    <location>
        <begin position="39"/>
        <end position="212"/>
    </location>
</feature>
<dbReference type="OrthoDB" id="9784297at2"/>
<keyword evidence="10" id="KW-1185">Reference proteome</keyword>
<keyword evidence="6" id="KW-0406">Ion transport</keyword>
<comment type="caution">
    <text evidence="9">The sequence shown here is derived from an EMBL/GenBank/DDBJ whole genome shotgun (WGS) entry which is preliminary data.</text>
</comment>
<dbReference type="GO" id="GO:0005524">
    <property type="term" value="F:ATP binding"/>
    <property type="evidence" value="ECO:0007669"/>
    <property type="project" value="InterPro"/>
</dbReference>
<accession>A0A563U159</accession>
<dbReference type="InterPro" id="IPR003959">
    <property type="entry name" value="ATPase_AAA_core"/>
</dbReference>
<evidence type="ECO:0000256" key="7">
    <source>
        <dbReference type="ARBA" id="ARBA00023136"/>
    </source>
</evidence>
<keyword evidence="3" id="KW-1003">Cell membrane</keyword>
<evidence type="ECO:0000256" key="2">
    <source>
        <dbReference type="ARBA" id="ARBA00022448"/>
    </source>
</evidence>
<keyword evidence="2" id="KW-0813">Transport</keyword>
<evidence type="ECO:0000259" key="8">
    <source>
        <dbReference type="SMART" id="SM00382"/>
    </source>
</evidence>
<keyword evidence="7" id="KW-0472">Membrane</keyword>
<dbReference type="GO" id="GO:0016887">
    <property type="term" value="F:ATP hydrolysis activity"/>
    <property type="evidence" value="ECO:0007669"/>
    <property type="project" value="InterPro"/>
</dbReference>
<dbReference type="InterPro" id="IPR027417">
    <property type="entry name" value="P-loop_NTPase"/>
</dbReference>
<dbReference type="EMBL" id="VOEI01000007">
    <property type="protein sequence ID" value="TWR24179.1"/>
    <property type="molecule type" value="Genomic_DNA"/>
</dbReference>
<evidence type="ECO:0000256" key="4">
    <source>
        <dbReference type="ARBA" id="ARBA00022496"/>
    </source>
</evidence>
<evidence type="ECO:0000256" key="3">
    <source>
        <dbReference type="ARBA" id="ARBA00022475"/>
    </source>
</evidence>